<proteinExistence type="predicted"/>
<dbReference type="AlphaFoldDB" id="A0A9P3GQZ5"/>
<gene>
    <name evidence="2" type="ORF">PsYK624_165130</name>
</gene>
<feature type="region of interest" description="Disordered" evidence="1">
    <location>
        <begin position="67"/>
        <end position="113"/>
    </location>
</feature>
<dbReference type="EMBL" id="BPQB01000141">
    <property type="protein sequence ID" value="GJF00233.1"/>
    <property type="molecule type" value="Genomic_DNA"/>
</dbReference>
<name>A0A9P3GQZ5_9APHY</name>
<reference evidence="2 3" key="1">
    <citation type="submission" date="2021-08" db="EMBL/GenBank/DDBJ databases">
        <title>Draft Genome Sequence of Phanerochaete sordida strain YK-624.</title>
        <authorList>
            <person name="Mori T."/>
            <person name="Dohra H."/>
            <person name="Suzuki T."/>
            <person name="Kawagishi H."/>
            <person name="Hirai H."/>
        </authorList>
    </citation>
    <scope>NUCLEOTIDE SEQUENCE [LARGE SCALE GENOMIC DNA]</scope>
    <source>
        <strain evidence="2 3">YK-624</strain>
    </source>
</reference>
<feature type="compositionally biased region" description="Pro residues" evidence="1">
    <location>
        <begin position="180"/>
        <end position="197"/>
    </location>
</feature>
<feature type="compositionally biased region" description="Acidic residues" evidence="1">
    <location>
        <begin position="225"/>
        <end position="248"/>
    </location>
</feature>
<dbReference type="Proteomes" id="UP000703269">
    <property type="component" value="Unassembled WGS sequence"/>
</dbReference>
<evidence type="ECO:0000256" key="1">
    <source>
        <dbReference type="SAM" id="MobiDB-lite"/>
    </source>
</evidence>
<protein>
    <submittedName>
        <fullName evidence="2">Uncharacterized protein</fullName>
    </submittedName>
</protein>
<keyword evidence="3" id="KW-1185">Reference proteome</keyword>
<comment type="caution">
    <text evidence="2">The sequence shown here is derived from an EMBL/GenBank/DDBJ whole genome shotgun (WGS) entry which is preliminary data.</text>
</comment>
<organism evidence="2 3">
    <name type="scientific">Phanerochaete sordida</name>
    <dbReference type="NCBI Taxonomy" id="48140"/>
    <lineage>
        <taxon>Eukaryota</taxon>
        <taxon>Fungi</taxon>
        <taxon>Dikarya</taxon>
        <taxon>Basidiomycota</taxon>
        <taxon>Agaricomycotina</taxon>
        <taxon>Agaricomycetes</taxon>
        <taxon>Polyporales</taxon>
        <taxon>Phanerochaetaceae</taxon>
        <taxon>Phanerochaete</taxon>
    </lineage>
</organism>
<evidence type="ECO:0000313" key="3">
    <source>
        <dbReference type="Proteomes" id="UP000703269"/>
    </source>
</evidence>
<accession>A0A9P3GQZ5</accession>
<feature type="region of interest" description="Disordered" evidence="1">
    <location>
        <begin position="151"/>
        <end position="268"/>
    </location>
</feature>
<evidence type="ECO:0000313" key="2">
    <source>
        <dbReference type="EMBL" id="GJF00233.1"/>
    </source>
</evidence>
<feature type="compositionally biased region" description="Polar residues" evidence="1">
    <location>
        <begin position="200"/>
        <end position="218"/>
    </location>
</feature>
<sequence>MAQFPAHLYTLERHRLLCVKCNAMTNPFQAGPRSQNPGAWKCNVRLRADIVPGSQLTKHSATATCGKEDTSFGALSNPTPRSPKNRAHGCERVASDPLSAPGNDDKHTLPQAPSVISRDALGVASIENAAHACASSTANAQEDRANCQRTLLDPRRPLDPAGSNLQDSLRLRRPLDPAGLAPPAPPPRRFMPFPMSPPSHHTSSPDIPQPSSVPGSQASDPICISDDDDIISISDDDDIISISDDDDVPAPSVAGPSRLSRTQGPRAREVNHDEFYPLYSALRYRLSDDDDDWRY</sequence>